<reference evidence="2" key="1">
    <citation type="journal article" date="2016" name="Nat. Biotechnol.">
        <title>Sequencing wild and cultivated cassava and related species reveals extensive interspecific hybridization and genetic diversity.</title>
        <authorList>
            <person name="Bredeson J.V."/>
            <person name="Lyons J.B."/>
            <person name="Prochnik S.E."/>
            <person name="Wu G.A."/>
            <person name="Ha C.M."/>
            <person name="Edsinger-Gonzales E."/>
            <person name="Grimwood J."/>
            <person name="Schmutz J."/>
            <person name="Rabbi I.Y."/>
            <person name="Egesi C."/>
            <person name="Nauluvula P."/>
            <person name="Lebot V."/>
            <person name="Ndunguru J."/>
            <person name="Mkamilo G."/>
            <person name="Bart R.S."/>
            <person name="Setter T.L."/>
            <person name="Gleadow R.M."/>
            <person name="Kulakow P."/>
            <person name="Ferguson M.E."/>
            <person name="Rounsley S."/>
            <person name="Rokhsar D.S."/>
        </authorList>
    </citation>
    <scope>NUCLEOTIDE SEQUENCE [LARGE SCALE GENOMIC DNA]</scope>
    <source>
        <strain evidence="2">cv. AM560-2</strain>
    </source>
</reference>
<evidence type="ECO:0000313" key="1">
    <source>
        <dbReference type="EMBL" id="KAG8645779.1"/>
    </source>
</evidence>
<organism evidence="1 2">
    <name type="scientific">Manihot esculenta</name>
    <name type="common">Cassava</name>
    <name type="synonym">Jatropha manihot</name>
    <dbReference type="NCBI Taxonomy" id="3983"/>
    <lineage>
        <taxon>Eukaryota</taxon>
        <taxon>Viridiplantae</taxon>
        <taxon>Streptophyta</taxon>
        <taxon>Embryophyta</taxon>
        <taxon>Tracheophyta</taxon>
        <taxon>Spermatophyta</taxon>
        <taxon>Magnoliopsida</taxon>
        <taxon>eudicotyledons</taxon>
        <taxon>Gunneridae</taxon>
        <taxon>Pentapetalae</taxon>
        <taxon>rosids</taxon>
        <taxon>fabids</taxon>
        <taxon>Malpighiales</taxon>
        <taxon>Euphorbiaceae</taxon>
        <taxon>Crotonoideae</taxon>
        <taxon>Manihoteae</taxon>
        <taxon>Manihot</taxon>
    </lineage>
</organism>
<comment type="caution">
    <text evidence="1">The sequence shown here is derived from an EMBL/GenBank/DDBJ whole genome shotgun (WGS) entry which is preliminary data.</text>
</comment>
<sequence length="232" mass="26565">MEEIFLPSVLQMIFDGVASPVLQRLGSIWVLEDNLNKLQQSLFMVQAVLEDAGDQQAKLWDLLHKKTCLVLFDDAWRADDLDDWDKLRPLFKWDLGGDDCWALFRQRAFQRGQIVRICRGLPLAAKALVPRNFEIFSSFKLLVVLDLNSCGLTELHESVGELFCLKHLDLSYTFIRDLPGTIQCLYSLEALNLHGCCNLEQLPNQLPRANLRHLITAGCEGDAMWEDEENFI</sequence>
<accession>A0ACB7H1C9</accession>
<gene>
    <name evidence="1" type="ORF">MANES_10G091767v8</name>
</gene>
<proteinExistence type="predicted"/>
<evidence type="ECO:0000313" key="2">
    <source>
        <dbReference type="Proteomes" id="UP000091857"/>
    </source>
</evidence>
<protein>
    <submittedName>
        <fullName evidence="1">Uncharacterized protein</fullName>
    </submittedName>
</protein>
<dbReference type="EMBL" id="CM004396">
    <property type="protein sequence ID" value="KAG8645779.1"/>
    <property type="molecule type" value="Genomic_DNA"/>
</dbReference>
<name>A0ACB7H1C9_MANES</name>
<dbReference type="Proteomes" id="UP000091857">
    <property type="component" value="Chromosome 10"/>
</dbReference>
<keyword evidence="2" id="KW-1185">Reference proteome</keyword>